<dbReference type="Proteomes" id="UP000612808">
    <property type="component" value="Unassembled WGS sequence"/>
</dbReference>
<dbReference type="SUPFAM" id="SSF49452">
    <property type="entry name" value="Starch-binding domain-like"/>
    <property type="match status" value="1"/>
</dbReference>
<sequence>MLTRHGWPGVFAISRTDAAGRFRVGVPPGDYTVRVEWPGAAFDGSPFPVLRNPVVPVRVRPHSFTTVPLGFDSGIR</sequence>
<accession>A0A8J3J764</accession>
<dbReference type="InterPro" id="IPR013784">
    <property type="entry name" value="Carb-bd-like_fold"/>
</dbReference>
<evidence type="ECO:0008006" key="3">
    <source>
        <dbReference type="Google" id="ProtNLM"/>
    </source>
</evidence>
<proteinExistence type="predicted"/>
<evidence type="ECO:0000313" key="2">
    <source>
        <dbReference type="Proteomes" id="UP000612808"/>
    </source>
</evidence>
<keyword evidence="2" id="KW-1185">Reference proteome</keyword>
<comment type="caution">
    <text evidence="1">The sequence shown here is derived from an EMBL/GenBank/DDBJ whole genome shotgun (WGS) entry which is preliminary data.</text>
</comment>
<gene>
    <name evidence="1" type="ORF">Aru02nite_70740</name>
</gene>
<name>A0A8J3J764_9ACTN</name>
<protein>
    <recommendedName>
        <fullName evidence="3">Carboxypeptidase regulatory-like domain-containing protein</fullName>
    </recommendedName>
</protein>
<dbReference type="EMBL" id="BOMB01000054">
    <property type="protein sequence ID" value="GID16185.1"/>
    <property type="molecule type" value="Genomic_DNA"/>
</dbReference>
<dbReference type="GO" id="GO:0030246">
    <property type="term" value="F:carbohydrate binding"/>
    <property type="evidence" value="ECO:0007669"/>
    <property type="project" value="InterPro"/>
</dbReference>
<organism evidence="1 2">
    <name type="scientific">Actinocatenispora rupis</name>
    <dbReference type="NCBI Taxonomy" id="519421"/>
    <lineage>
        <taxon>Bacteria</taxon>
        <taxon>Bacillati</taxon>
        <taxon>Actinomycetota</taxon>
        <taxon>Actinomycetes</taxon>
        <taxon>Micromonosporales</taxon>
        <taxon>Micromonosporaceae</taxon>
        <taxon>Actinocatenispora</taxon>
    </lineage>
</organism>
<reference evidence="1" key="1">
    <citation type="submission" date="2021-01" db="EMBL/GenBank/DDBJ databases">
        <title>Whole genome shotgun sequence of Actinocatenispora rupis NBRC 107355.</title>
        <authorList>
            <person name="Komaki H."/>
            <person name="Tamura T."/>
        </authorList>
    </citation>
    <scope>NUCLEOTIDE SEQUENCE</scope>
    <source>
        <strain evidence="1">NBRC 107355</strain>
    </source>
</reference>
<dbReference type="AlphaFoldDB" id="A0A8J3J764"/>
<evidence type="ECO:0000313" key="1">
    <source>
        <dbReference type="EMBL" id="GID16185.1"/>
    </source>
</evidence>